<evidence type="ECO:0000313" key="2">
    <source>
        <dbReference type="EMBL" id="GJT71104.1"/>
    </source>
</evidence>
<dbReference type="PANTHER" id="PTHR33710">
    <property type="entry name" value="BNAC02G09200D PROTEIN"/>
    <property type="match status" value="1"/>
</dbReference>
<gene>
    <name evidence="2" type="ORF">Tco_1030390</name>
</gene>
<evidence type="ECO:0000313" key="3">
    <source>
        <dbReference type="Proteomes" id="UP001151760"/>
    </source>
</evidence>
<sequence>MENSLDHLENSHEQLENSPDHVENSTEQIENSHDPVENSSVHVENSPVHLENSPNLSGDPFGGYSFTWLDKHASKISKLDRFLLSDGLLDLFPNLSDLIFHRHIFDHKPIILKESHMDYGPTPFRLFHSWFLEQDFAYVVEDSWNNDGVHASYVMILLKKKLKSLKQTLKTWSIQKMSIKEHGRRVLQDYLLEIDSRLNNGEGLPDELPNLAKTFHDIGVIDRKISVGRNITIFNLYILFMFW</sequence>
<accession>A0ABQ5G7R6</accession>
<dbReference type="EMBL" id="BQNB010018140">
    <property type="protein sequence ID" value="GJT71104.1"/>
    <property type="molecule type" value="Genomic_DNA"/>
</dbReference>
<name>A0ABQ5G7R6_9ASTR</name>
<dbReference type="Proteomes" id="UP001151760">
    <property type="component" value="Unassembled WGS sequence"/>
</dbReference>
<feature type="compositionally biased region" description="Basic and acidic residues" evidence="1">
    <location>
        <begin position="1"/>
        <end position="36"/>
    </location>
</feature>
<comment type="caution">
    <text evidence="2">The sequence shown here is derived from an EMBL/GenBank/DDBJ whole genome shotgun (WGS) entry which is preliminary data.</text>
</comment>
<feature type="region of interest" description="Disordered" evidence="1">
    <location>
        <begin position="1"/>
        <end position="54"/>
    </location>
</feature>
<proteinExistence type="predicted"/>
<reference evidence="2" key="2">
    <citation type="submission" date="2022-01" db="EMBL/GenBank/DDBJ databases">
        <authorList>
            <person name="Yamashiro T."/>
            <person name="Shiraishi A."/>
            <person name="Satake H."/>
            <person name="Nakayama K."/>
        </authorList>
    </citation>
    <scope>NUCLEOTIDE SEQUENCE</scope>
</reference>
<reference evidence="2" key="1">
    <citation type="journal article" date="2022" name="Int. J. Mol. Sci.">
        <title>Draft Genome of Tanacetum Coccineum: Genomic Comparison of Closely Related Tanacetum-Family Plants.</title>
        <authorList>
            <person name="Yamashiro T."/>
            <person name="Shiraishi A."/>
            <person name="Nakayama K."/>
            <person name="Satake H."/>
        </authorList>
    </citation>
    <scope>NUCLEOTIDE SEQUENCE</scope>
</reference>
<evidence type="ECO:0008006" key="4">
    <source>
        <dbReference type="Google" id="ProtNLM"/>
    </source>
</evidence>
<organism evidence="2 3">
    <name type="scientific">Tanacetum coccineum</name>
    <dbReference type="NCBI Taxonomy" id="301880"/>
    <lineage>
        <taxon>Eukaryota</taxon>
        <taxon>Viridiplantae</taxon>
        <taxon>Streptophyta</taxon>
        <taxon>Embryophyta</taxon>
        <taxon>Tracheophyta</taxon>
        <taxon>Spermatophyta</taxon>
        <taxon>Magnoliopsida</taxon>
        <taxon>eudicotyledons</taxon>
        <taxon>Gunneridae</taxon>
        <taxon>Pentapetalae</taxon>
        <taxon>asterids</taxon>
        <taxon>campanulids</taxon>
        <taxon>Asterales</taxon>
        <taxon>Asteraceae</taxon>
        <taxon>Asteroideae</taxon>
        <taxon>Anthemideae</taxon>
        <taxon>Anthemidinae</taxon>
        <taxon>Tanacetum</taxon>
    </lineage>
</organism>
<protein>
    <recommendedName>
        <fullName evidence="4">RNA-directed DNA polymerase, eukaryota</fullName>
    </recommendedName>
</protein>
<evidence type="ECO:0000256" key="1">
    <source>
        <dbReference type="SAM" id="MobiDB-lite"/>
    </source>
</evidence>
<keyword evidence="3" id="KW-1185">Reference proteome</keyword>
<dbReference type="PANTHER" id="PTHR33710:SF64">
    <property type="entry name" value="ENDONUCLEASE_EXONUCLEASE_PHOSPHATASE DOMAIN-CONTAINING PROTEIN"/>
    <property type="match status" value="1"/>
</dbReference>